<dbReference type="STRING" id="6265.A0A0B2VHW3"/>
<keyword evidence="5" id="KW-1185">Reference proteome</keyword>
<dbReference type="PANTHER" id="PTHR45930">
    <property type="entry name" value="G-PROTEIN COUPLED RECEPTOR 124-LIKE PROTEIN"/>
    <property type="match status" value="1"/>
</dbReference>
<feature type="transmembrane region" description="Helical" evidence="3">
    <location>
        <begin position="231"/>
        <end position="254"/>
    </location>
</feature>
<keyword evidence="2 4" id="KW-0675">Receptor</keyword>
<keyword evidence="3" id="KW-1133">Transmembrane helix</keyword>
<evidence type="ECO:0000256" key="3">
    <source>
        <dbReference type="SAM" id="Phobius"/>
    </source>
</evidence>
<keyword evidence="3" id="KW-0812">Transmembrane</keyword>
<dbReference type="AlphaFoldDB" id="A0A0B2VHW3"/>
<dbReference type="GO" id="GO:0007166">
    <property type="term" value="P:cell surface receptor signaling pathway"/>
    <property type="evidence" value="ECO:0007669"/>
    <property type="project" value="TreeGrafter"/>
</dbReference>
<evidence type="ECO:0000313" key="5">
    <source>
        <dbReference type="Proteomes" id="UP000031036"/>
    </source>
</evidence>
<dbReference type="InterPro" id="IPR051963">
    <property type="entry name" value="Adhesion_GPCR_A"/>
</dbReference>
<feature type="transmembrane region" description="Helical" evidence="3">
    <location>
        <begin position="266"/>
        <end position="284"/>
    </location>
</feature>
<evidence type="ECO:0000256" key="1">
    <source>
        <dbReference type="ARBA" id="ARBA00007343"/>
    </source>
</evidence>
<name>A0A0B2VHW3_TOXCA</name>
<sequence length="635" mass="71058">MGGIEPSSRSCTETRQLETHFSMTSVRIPWQTLDLFPSVTVLNVFWFANTNIFSNSYTLDGRWVALNQVHAVVLKRVSLKRISPADKLGGFISDSSPAIYFTYYLHIPTEQVRLGVWSNKEWRVASADECSQRRVGPRYVLIACTHAFVIAHLGENITFFTAMQNAELIERVASADECSQRRVGPRYVLIACTHAFVIAHLGENITFFTAMQNAELIERLTAVRKGIGLPWWMYMSSGFLASSMAFVVLSNVCCMKQVVSCKLLHILINLCSSILFLCVFFTLGVNKVFDEFICRISGALIHFFFLVTFYWLMLSMRTVQKKISKMASTKQQHVVDEESEQCESGKVAAHGPIAGLYFLAYGVPLFAVSFSIAIDADIAKTKNPSVPLVMDVEVKSSESSFVDEGTTTVRFQLSGFLTIALFILGACCAAVAYVRGVVTSSHSSIPIVFSVLYSLFQRSCMLLDSPLARQKNCSPIVEGVTSMTDGEASLVPQQLSNPYNATGSVLLLMQRRSVAQQGYNMNERVRRYESTEMRKLSEKAMQHTARRYYKRQRQLLTNSTAFSNVQGTTIEEETGDVVSSGDFIDVSESVNEALTDSSGLDLLHVEMDQLSEKHREIESMSSNSSHYKHMCYRQI</sequence>
<gene>
    <name evidence="4" type="primary">Gpr125</name>
    <name evidence="4" type="ORF">Tcan_10928</name>
</gene>
<keyword evidence="3" id="KW-0472">Membrane</keyword>
<evidence type="ECO:0000313" key="4">
    <source>
        <dbReference type="EMBL" id="KHN80595.1"/>
    </source>
</evidence>
<reference evidence="4 5" key="1">
    <citation type="submission" date="2014-11" db="EMBL/GenBank/DDBJ databases">
        <title>Genetic blueprint of the zoonotic pathogen Toxocara canis.</title>
        <authorList>
            <person name="Zhu X.-Q."/>
            <person name="Korhonen P.K."/>
            <person name="Cai H."/>
            <person name="Young N.D."/>
            <person name="Nejsum P."/>
            <person name="von Samson-Himmelstjerna G."/>
            <person name="Boag P.R."/>
            <person name="Tan P."/>
            <person name="Li Q."/>
            <person name="Min J."/>
            <person name="Yang Y."/>
            <person name="Wang X."/>
            <person name="Fang X."/>
            <person name="Hall R.S."/>
            <person name="Hofmann A."/>
            <person name="Sternberg P.W."/>
            <person name="Jex A.R."/>
            <person name="Gasser R.B."/>
        </authorList>
    </citation>
    <scope>NUCLEOTIDE SEQUENCE [LARGE SCALE GENOMIC DNA]</scope>
    <source>
        <strain evidence="4">PN_DK_2014</strain>
    </source>
</reference>
<feature type="transmembrane region" description="Helical" evidence="3">
    <location>
        <begin position="296"/>
        <end position="316"/>
    </location>
</feature>
<dbReference type="PANTHER" id="PTHR45930:SF4">
    <property type="entry name" value="ADHESION G PROTEIN-COUPLED RECEPTOR A3"/>
    <property type="match status" value="1"/>
</dbReference>
<evidence type="ECO:0000256" key="2">
    <source>
        <dbReference type="ARBA" id="ARBA00023170"/>
    </source>
</evidence>
<feature type="transmembrane region" description="Helical" evidence="3">
    <location>
        <begin position="413"/>
        <end position="434"/>
    </location>
</feature>
<protein>
    <submittedName>
        <fullName evidence="4">Putative G-protein coupled receptor</fullName>
    </submittedName>
</protein>
<dbReference type="Gene3D" id="1.20.1070.10">
    <property type="entry name" value="Rhodopsin 7-helix transmembrane proteins"/>
    <property type="match status" value="1"/>
</dbReference>
<organism evidence="4 5">
    <name type="scientific">Toxocara canis</name>
    <name type="common">Canine roundworm</name>
    <dbReference type="NCBI Taxonomy" id="6265"/>
    <lineage>
        <taxon>Eukaryota</taxon>
        <taxon>Metazoa</taxon>
        <taxon>Ecdysozoa</taxon>
        <taxon>Nematoda</taxon>
        <taxon>Chromadorea</taxon>
        <taxon>Rhabditida</taxon>
        <taxon>Spirurina</taxon>
        <taxon>Ascaridomorpha</taxon>
        <taxon>Ascaridoidea</taxon>
        <taxon>Toxocaridae</taxon>
        <taxon>Toxocara</taxon>
    </lineage>
</organism>
<comment type="caution">
    <text evidence="4">The sequence shown here is derived from an EMBL/GenBank/DDBJ whole genome shotgun (WGS) entry which is preliminary data.</text>
</comment>
<feature type="transmembrane region" description="Helical" evidence="3">
    <location>
        <begin position="354"/>
        <end position="374"/>
    </location>
</feature>
<dbReference type="Proteomes" id="UP000031036">
    <property type="component" value="Unassembled WGS sequence"/>
</dbReference>
<dbReference type="EMBL" id="JPKZ01001706">
    <property type="protein sequence ID" value="KHN80595.1"/>
    <property type="molecule type" value="Genomic_DNA"/>
</dbReference>
<proteinExistence type="inferred from homology"/>
<dbReference type="OrthoDB" id="6134459at2759"/>
<comment type="similarity">
    <text evidence="1">Belongs to the G-protein coupled receptor 2 family. Adhesion G-protein coupled receptor (ADGR) subfamily.</text>
</comment>
<dbReference type="GO" id="GO:0005886">
    <property type="term" value="C:plasma membrane"/>
    <property type="evidence" value="ECO:0007669"/>
    <property type="project" value="TreeGrafter"/>
</dbReference>
<accession>A0A0B2VHW3</accession>